<dbReference type="OrthoDB" id="5432744at2"/>
<dbReference type="AlphaFoldDB" id="A0A550JF48"/>
<reference evidence="2 3" key="1">
    <citation type="submission" date="2019-07" db="EMBL/GenBank/DDBJ databases">
        <title>Insights of Desulfuromonas acetexigens electromicrobiology.</title>
        <authorList>
            <person name="Katuri K."/>
            <person name="Sapireddy V."/>
            <person name="Shaw D.R."/>
            <person name="Saikaly P."/>
        </authorList>
    </citation>
    <scope>NUCLEOTIDE SEQUENCE [LARGE SCALE GENOMIC DNA]</scope>
    <source>
        <strain evidence="2 3">2873</strain>
    </source>
</reference>
<dbReference type="InterPro" id="IPR036280">
    <property type="entry name" value="Multihaem_cyt_sf"/>
</dbReference>
<dbReference type="RefSeq" id="WP_092057677.1">
    <property type="nucleotide sequence ID" value="NZ_FOJJ01000037.1"/>
</dbReference>
<dbReference type="EMBL" id="VJVV01000005">
    <property type="protein sequence ID" value="TRO81850.1"/>
    <property type="molecule type" value="Genomic_DNA"/>
</dbReference>
<dbReference type="Proteomes" id="UP000317155">
    <property type="component" value="Unassembled WGS sequence"/>
</dbReference>
<sequence>MKITKIDISLVVVAAAVLGFLFLGSEKKLGPEVPADEEHQVFYRRLDGGEKRIALEKQCVSCHKPGSLPAAHPHKEECMVCHLPRQKP</sequence>
<dbReference type="SUPFAM" id="SSF48695">
    <property type="entry name" value="Multiheme cytochromes"/>
    <property type="match status" value="1"/>
</dbReference>
<dbReference type="Gene3D" id="1.10.1130.20">
    <property type="match status" value="1"/>
</dbReference>
<protein>
    <submittedName>
        <fullName evidence="2">Cytochrome C</fullName>
    </submittedName>
</protein>
<evidence type="ECO:0000256" key="1">
    <source>
        <dbReference type="SAM" id="Phobius"/>
    </source>
</evidence>
<keyword evidence="1" id="KW-1133">Transmembrane helix</keyword>
<keyword evidence="3" id="KW-1185">Reference proteome</keyword>
<gene>
    <name evidence="2" type="ORF">FL622_08605</name>
</gene>
<organism evidence="2 3">
    <name type="scientific">Trichloromonas acetexigens</name>
    <dbReference type="NCBI Taxonomy" id="38815"/>
    <lineage>
        <taxon>Bacteria</taxon>
        <taxon>Pseudomonadati</taxon>
        <taxon>Thermodesulfobacteriota</taxon>
        <taxon>Desulfuromonadia</taxon>
        <taxon>Desulfuromonadales</taxon>
        <taxon>Trichloromonadaceae</taxon>
        <taxon>Trichloromonas</taxon>
    </lineage>
</organism>
<feature type="transmembrane region" description="Helical" evidence="1">
    <location>
        <begin position="6"/>
        <end position="24"/>
    </location>
</feature>
<proteinExistence type="predicted"/>
<comment type="caution">
    <text evidence="2">The sequence shown here is derived from an EMBL/GenBank/DDBJ whole genome shotgun (WGS) entry which is preliminary data.</text>
</comment>
<evidence type="ECO:0000313" key="3">
    <source>
        <dbReference type="Proteomes" id="UP000317155"/>
    </source>
</evidence>
<name>A0A550JF48_9BACT</name>
<evidence type="ECO:0000313" key="2">
    <source>
        <dbReference type="EMBL" id="TRO81850.1"/>
    </source>
</evidence>
<accession>A0A550JF48</accession>
<keyword evidence="1" id="KW-0472">Membrane</keyword>
<keyword evidence="1" id="KW-0812">Transmembrane</keyword>